<gene>
    <name evidence="4" type="ORF">SLS62_007679</name>
</gene>
<dbReference type="SMART" id="SM00906">
    <property type="entry name" value="Fungal_trans"/>
    <property type="match status" value="1"/>
</dbReference>
<evidence type="ECO:0000313" key="5">
    <source>
        <dbReference type="Proteomes" id="UP001320420"/>
    </source>
</evidence>
<accession>A0AAN9YQI4</accession>
<dbReference type="Proteomes" id="UP001320420">
    <property type="component" value="Unassembled WGS sequence"/>
</dbReference>
<proteinExistence type="predicted"/>
<dbReference type="AlphaFoldDB" id="A0AAN9YQI4"/>
<reference evidence="4 5" key="1">
    <citation type="submission" date="2024-02" db="EMBL/GenBank/DDBJ databases">
        <title>De novo assembly and annotation of 12 fungi associated with fruit tree decline syndrome in Ontario, Canada.</title>
        <authorList>
            <person name="Sulman M."/>
            <person name="Ellouze W."/>
            <person name="Ilyukhin E."/>
        </authorList>
    </citation>
    <scope>NUCLEOTIDE SEQUENCE [LARGE SCALE GENOMIC DNA]</scope>
    <source>
        <strain evidence="4 5">M11/M66-122</strain>
    </source>
</reference>
<dbReference type="GO" id="GO:0008270">
    <property type="term" value="F:zinc ion binding"/>
    <property type="evidence" value="ECO:0007669"/>
    <property type="project" value="InterPro"/>
</dbReference>
<dbReference type="InterPro" id="IPR050987">
    <property type="entry name" value="AtrR-like"/>
</dbReference>
<keyword evidence="2" id="KW-1133">Transmembrane helix</keyword>
<keyword evidence="2" id="KW-0812">Transmembrane</keyword>
<comment type="caution">
    <text evidence="4">The sequence shown here is derived from an EMBL/GenBank/DDBJ whole genome shotgun (WGS) entry which is preliminary data.</text>
</comment>
<keyword evidence="1" id="KW-0539">Nucleus</keyword>
<feature type="transmembrane region" description="Helical" evidence="2">
    <location>
        <begin position="25"/>
        <end position="53"/>
    </location>
</feature>
<dbReference type="PANTHER" id="PTHR46910">
    <property type="entry name" value="TRANSCRIPTION FACTOR PDR1"/>
    <property type="match status" value="1"/>
</dbReference>
<evidence type="ECO:0000256" key="1">
    <source>
        <dbReference type="ARBA" id="ARBA00023242"/>
    </source>
</evidence>
<protein>
    <recommendedName>
        <fullName evidence="3">Xylanolytic transcriptional activator regulatory domain-containing protein</fullName>
    </recommendedName>
</protein>
<name>A0AAN9YQI4_9PEZI</name>
<sequence>MYLNNAQSVLTEITMRDTDLVNVQVLVGMAMVFWTAENFVPALMLIGTALRLAHKLGLHTRRSSKYHSPTSALQRSRVFWMAYILDKDISLQTMLPPVQLDSDIDLDLPPFEAEKDLLGFIFAADGHTKMNYFRARVELARIQVNRVFEAPHSAAESDQELTKKAMKNLENMVQETGSEKLRNLRDALQRLCSYADSISSQHSAPEQDSPKLNLWDGEVQAGFLVAPGYQDIENEVFMPELDFN</sequence>
<keyword evidence="2" id="KW-0472">Membrane</keyword>
<evidence type="ECO:0000313" key="4">
    <source>
        <dbReference type="EMBL" id="KAK7750380.1"/>
    </source>
</evidence>
<feature type="domain" description="Xylanolytic transcriptional activator regulatory" evidence="3">
    <location>
        <begin position="42"/>
        <end position="115"/>
    </location>
</feature>
<dbReference type="GO" id="GO:0003677">
    <property type="term" value="F:DNA binding"/>
    <property type="evidence" value="ECO:0007669"/>
    <property type="project" value="InterPro"/>
</dbReference>
<organism evidence="4 5">
    <name type="scientific">Diatrype stigma</name>
    <dbReference type="NCBI Taxonomy" id="117547"/>
    <lineage>
        <taxon>Eukaryota</taxon>
        <taxon>Fungi</taxon>
        <taxon>Dikarya</taxon>
        <taxon>Ascomycota</taxon>
        <taxon>Pezizomycotina</taxon>
        <taxon>Sordariomycetes</taxon>
        <taxon>Xylariomycetidae</taxon>
        <taxon>Xylariales</taxon>
        <taxon>Diatrypaceae</taxon>
        <taxon>Diatrype</taxon>
    </lineage>
</organism>
<dbReference type="EMBL" id="JAKJXP020000065">
    <property type="protein sequence ID" value="KAK7750380.1"/>
    <property type="molecule type" value="Genomic_DNA"/>
</dbReference>
<dbReference type="GO" id="GO:0006351">
    <property type="term" value="P:DNA-templated transcription"/>
    <property type="evidence" value="ECO:0007669"/>
    <property type="project" value="InterPro"/>
</dbReference>
<dbReference type="GO" id="GO:0003700">
    <property type="term" value="F:DNA-binding transcription factor activity"/>
    <property type="evidence" value="ECO:0007669"/>
    <property type="project" value="InterPro"/>
</dbReference>
<dbReference type="CDD" id="cd12148">
    <property type="entry name" value="fungal_TF_MHR"/>
    <property type="match status" value="1"/>
</dbReference>
<dbReference type="Pfam" id="PF04082">
    <property type="entry name" value="Fungal_trans"/>
    <property type="match status" value="1"/>
</dbReference>
<dbReference type="InterPro" id="IPR007219">
    <property type="entry name" value="XnlR_reg_dom"/>
</dbReference>
<keyword evidence="5" id="KW-1185">Reference proteome</keyword>
<dbReference type="PANTHER" id="PTHR46910:SF25">
    <property type="entry name" value="ABC-TRANSPORTER-REGULATING TRANSCRIPTION FACTOR"/>
    <property type="match status" value="1"/>
</dbReference>
<evidence type="ECO:0000256" key="2">
    <source>
        <dbReference type="SAM" id="Phobius"/>
    </source>
</evidence>
<evidence type="ECO:0000259" key="3">
    <source>
        <dbReference type="SMART" id="SM00906"/>
    </source>
</evidence>